<reference evidence="12" key="1">
    <citation type="submission" date="2016-10" db="EMBL/GenBank/DDBJ databases">
        <authorList>
            <person name="Varghese N."/>
            <person name="Submissions S."/>
        </authorList>
    </citation>
    <scope>NUCLEOTIDE SEQUENCE [LARGE SCALE GENOMIC DNA]</scope>
    <source>
        <strain evidence="12">DSM 44232</strain>
    </source>
</reference>
<dbReference type="InterPro" id="IPR003661">
    <property type="entry name" value="HisK_dim/P_dom"/>
</dbReference>
<dbReference type="AlphaFoldDB" id="A0A1I6FJE2"/>
<keyword evidence="5" id="KW-0597">Phosphoprotein</keyword>
<dbReference type="Gene3D" id="1.10.287.130">
    <property type="match status" value="1"/>
</dbReference>
<evidence type="ECO:0000256" key="5">
    <source>
        <dbReference type="ARBA" id="ARBA00022553"/>
    </source>
</evidence>
<keyword evidence="9" id="KW-0843">Virulence</keyword>
<dbReference type="EMBL" id="FOYL01000024">
    <property type="protein sequence ID" value="SFR29927.1"/>
    <property type="molecule type" value="Genomic_DNA"/>
</dbReference>
<evidence type="ECO:0000256" key="4">
    <source>
        <dbReference type="ARBA" id="ARBA00022475"/>
    </source>
</evidence>
<dbReference type="InterPro" id="IPR036890">
    <property type="entry name" value="HATPase_C_sf"/>
</dbReference>
<evidence type="ECO:0000256" key="2">
    <source>
        <dbReference type="ARBA" id="ARBA00004651"/>
    </source>
</evidence>
<keyword evidence="4" id="KW-0472">Membrane</keyword>
<name>A0A1I6FJE2_9PSEU</name>
<keyword evidence="6" id="KW-0808">Transferase</keyword>
<dbReference type="GO" id="GO:0005886">
    <property type="term" value="C:plasma membrane"/>
    <property type="evidence" value="ECO:0007669"/>
    <property type="project" value="UniProtKB-SubCell"/>
</dbReference>
<feature type="domain" description="Histidine kinase" evidence="10">
    <location>
        <begin position="203"/>
        <end position="400"/>
    </location>
</feature>
<dbReference type="STRING" id="84724.SAMN04488564_12420"/>
<dbReference type="InterPro" id="IPR005467">
    <property type="entry name" value="His_kinase_dom"/>
</dbReference>
<dbReference type="InterPro" id="IPR003594">
    <property type="entry name" value="HATPase_dom"/>
</dbReference>
<dbReference type="GO" id="GO:0000155">
    <property type="term" value="F:phosphorelay sensor kinase activity"/>
    <property type="evidence" value="ECO:0007669"/>
    <property type="project" value="InterPro"/>
</dbReference>
<dbReference type="InterPro" id="IPR036097">
    <property type="entry name" value="HisK_dim/P_sf"/>
</dbReference>
<dbReference type="Pfam" id="PF02518">
    <property type="entry name" value="HATPase_c"/>
    <property type="match status" value="1"/>
</dbReference>
<evidence type="ECO:0000313" key="11">
    <source>
        <dbReference type="EMBL" id="SFR29927.1"/>
    </source>
</evidence>
<accession>A0A1I6FJE2</accession>
<keyword evidence="8" id="KW-0902">Two-component regulatory system</keyword>
<dbReference type="PROSITE" id="PS50109">
    <property type="entry name" value="HIS_KIN"/>
    <property type="match status" value="1"/>
</dbReference>
<comment type="catalytic activity">
    <reaction evidence="1">
        <text>ATP + protein L-histidine = ADP + protein N-phospho-L-histidine.</text>
        <dbReference type="EC" id="2.7.13.3"/>
    </reaction>
</comment>
<dbReference type="Proteomes" id="UP000198583">
    <property type="component" value="Unassembled WGS sequence"/>
</dbReference>
<dbReference type="PANTHER" id="PTHR44936">
    <property type="entry name" value="SENSOR PROTEIN CREC"/>
    <property type="match status" value="1"/>
</dbReference>
<evidence type="ECO:0000256" key="7">
    <source>
        <dbReference type="ARBA" id="ARBA00022777"/>
    </source>
</evidence>
<dbReference type="SUPFAM" id="SSF55874">
    <property type="entry name" value="ATPase domain of HSP90 chaperone/DNA topoisomerase II/histidine kinase"/>
    <property type="match status" value="1"/>
</dbReference>
<comment type="subcellular location">
    <subcellularLocation>
        <location evidence="2">Cell membrane</location>
        <topology evidence="2">Multi-pass membrane protein</topology>
    </subcellularLocation>
</comment>
<dbReference type="SMART" id="SM00387">
    <property type="entry name" value="HATPase_c"/>
    <property type="match status" value="1"/>
</dbReference>
<evidence type="ECO:0000259" key="10">
    <source>
        <dbReference type="PROSITE" id="PS50109"/>
    </source>
</evidence>
<dbReference type="SUPFAM" id="SSF47384">
    <property type="entry name" value="Homodimeric domain of signal transducing histidine kinase"/>
    <property type="match status" value="1"/>
</dbReference>
<evidence type="ECO:0000256" key="8">
    <source>
        <dbReference type="ARBA" id="ARBA00023012"/>
    </source>
</evidence>
<gene>
    <name evidence="11" type="ORF">SAMN04488564_12420</name>
</gene>
<evidence type="ECO:0000256" key="3">
    <source>
        <dbReference type="ARBA" id="ARBA00012438"/>
    </source>
</evidence>
<dbReference type="EC" id="2.7.13.3" evidence="3"/>
<dbReference type="PRINTS" id="PR00344">
    <property type="entry name" value="BCTRLSENSOR"/>
</dbReference>
<dbReference type="CDD" id="cd00082">
    <property type="entry name" value="HisKA"/>
    <property type="match status" value="1"/>
</dbReference>
<evidence type="ECO:0000256" key="9">
    <source>
        <dbReference type="ARBA" id="ARBA00023026"/>
    </source>
</evidence>
<keyword evidence="7 11" id="KW-0418">Kinase</keyword>
<dbReference type="Gene3D" id="3.30.565.10">
    <property type="entry name" value="Histidine kinase-like ATPase, C-terminal domain"/>
    <property type="match status" value="1"/>
</dbReference>
<dbReference type="InterPro" id="IPR050980">
    <property type="entry name" value="2C_sensor_his_kinase"/>
</dbReference>
<organism evidence="11 12">
    <name type="scientific">Lentzea waywayandensis</name>
    <dbReference type="NCBI Taxonomy" id="84724"/>
    <lineage>
        <taxon>Bacteria</taxon>
        <taxon>Bacillati</taxon>
        <taxon>Actinomycetota</taxon>
        <taxon>Actinomycetes</taxon>
        <taxon>Pseudonocardiales</taxon>
        <taxon>Pseudonocardiaceae</taxon>
        <taxon>Lentzea</taxon>
    </lineage>
</organism>
<dbReference type="InterPro" id="IPR004358">
    <property type="entry name" value="Sig_transdc_His_kin-like_C"/>
</dbReference>
<evidence type="ECO:0000256" key="1">
    <source>
        <dbReference type="ARBA" id="ARBA00000085"/>
    </source>
</evidence>
<evidence type="ECO:0000313" key="12">
    <source>
        <dbReference type="Proteomes" id="UP000198583"/>
    </source>
</evidence>
<keyword evidence="12" id="KW-1185">Reference proteome</keyword>
<proteinExistence type="predicted"/>
<sequence>MLATGLVALVLVCAASALLLWDNVRGAEAADRQDLAAVTAVAAVTLDPDDLRAAVARTAAGADGRIAVHLVLGDIIGSGRATHAEVAMVAAGAPAPSSWRVLPGRAVIELTEPAAVVDMATVGEIGLLVVAAALGSAAAVALGGRRFSPLLQDMRTLADAARAGGTRVHATGPAELTDLAAAVNEVADRADRLLANEREMIADVSHRLRTPLTALRLDIDVLGDSVVANRIRGAVCAMDRDVDLILESLQPVGPGRVAECDLTAVVRARMAFWAVRAADQGRWCEVDVPDGPMQVELAKDDLAAAVDTILDNVFQHTPEGSPIAVEVVEHAGWITLVVEDGGRGVSAPDEAVRRGRSGGRSTGLGLAIARAAAESTGGSLHVERGRLGGARIRMRFGEAGRTSHDSGPRAWRLWYTAR</sequence>
<dbReference type="PANTHER" id="PTHR44936:SF9">
    <property type="entry name" value="SENSOR PROTEIN CREC"/>
    <property type="match status" value="1"/>
</dbReference>
<keyword evidence="4" id="KW-1003">Cell membrane</keyword>
<evidence type="ECO:0000256" key="6">
    <source>
        <dbReference type="ARBA" id="ARBA00022679"/>
    </source>
</evidence>
<protein>
    <recommendedName>
        <fullName evidence="3">histidine kinase</fullName>
        <ecNumber evidence="3">2.7.13.3</ecNumber>
    </recommendedName>
</protein>